<dbReference type="Proteomes" id="UP000798808">
    <property type="component" value="Unassembled WGS sequence"/>
</dbReference>
<keyword evidence="9" id="KW-0378">Hydrolase</keyword>
<keyword evidence="8" id="KW-0479">Metal-binding</keyword>
<dbReference type="InterPro" id="IPR014782">
    <property type="entry name" value="Peptidase_M1_dom"/>
</dbReference>
<evidence type="ECO:0000256" key="7">
    <source>
        <dbReference type="ARBA" id="ARBA00022670"/>
    </source>
</evidence>
<keyword evidence="15" id="KW-1185">Reference proteome</keyword>
<dbReference type="RefSeq" id="WP_155171574.1">
    <property type="nucleotide sequence ID" value="NZ_BAAAFL010000017.1"/>
</dbReference>
<evidence type="ECO:0000256" key="9">
    <source>
        <dbReference type="ARBA" id="ARBA00022801"/>
    </source>
</evidence>
<dbReference type="InterPro" id="IPR042097">
    <property type="entry name" value="Aminopeptidase_N-like_N_sf"/>
</dbReference>
<comment type="cofactor">
    <cofactor evidence="2">
        <name>Zn(2+)</name>
        <dbReference type="ChEBI" id="CHEBI:29105"/>
    </cofactor>
</comment>
<dbReference type="Gene3D" id="1.10.390.10">
    <property type="entry name" value="Neutral Protease Domain 2"/>
    <property type="match status" value="1"/>
</dbReference>
<sequence length="863" mass="99379">MTLCRYRIFAFLIIISLHISCSDKNENLLVPGISEELAHHRESIIDNITYDLYFDIPQDRNDAIHSTARISFDLKDTEDDLLLDFNAAPEKLKAMDVNGNTIDIHWEKEHIVIPADLLEPSNVIDIQFDAGEQSLNRYEDYLYTLFVPDRASTCFPLFDQPDLKATYKLSLTIPSAWKAVTNGSMVSKDDTGAKTTYVFKETPLISSYLFSFVVGDFKMVSRNVNGWALNMYHRETDSVKLANNVDAIFDWHQKSLDWMEDYTGVKMPFEKFDFVLIPSFQYGGMEHPGAVLYNASALLLDESSTLNQELGRGRLIAHETAHMWFGDLVTMEWFNDVWLKEVFANLMASKIVNPGFPQVNHDLQFLTAHYPGAYSVDRTMGTHPIQQDLGNLKDAGTLYGAIIYQKAPIVMRMLEEGLGHEKFKKGLREYLDRYAFDNANWDDLIKILANDAPFDIEKWDEHWVKSAGMPVVQYLIRSKNEKDISKMNIWSTNEQMEMDDDLWWRQDLDVLLGYPDTAKYQPADLLTGKEKPDFKGEPFPEYLFINGGGLGYGYFRMNGDSKEYLIRNVDSFADPVLRAAIWINLYEAVLRGHLTPEKLIHKAIESLPKEEEALITEYITGVIYTIYWKMLTDENRAELAPRLEGILLNMMLHAPSINLKSTYFNSLKSVAISENGVLILKKIWNEEMEMEGLPLSEKDFTSLAYELAVREVEGYESILTEQGKRITNPDRKKKFDFILPALSADAAVRDTFFESLKEVKNRKNEAWVLEALNYLHHPLRAEHAVKYITPSLEMLREIQVTGDIFFPKRWLNNTLSGHSSEKAVDEVRQFLYKHNDYPANLKNKILQSSDLLFRSVELKRDKK</sequence>
<comment type="similarity">
    <text evidence="3">Belongs to the peptidase M1 family.</text>
</comment>
<protein>
    <recommendedName>
        <fullName evidence="5">Aminopeptidase N</fullName>
        <ecNumber evidence="4">3.4.11.2</ecNumber>
    </recommendedName>
</protein>
<dbReference type="SUPFAM" id="SSF63737">
    <property type="entry name" value="Leukotriene A4 hydrolase N-terminal domain"/>
    <property type="match status" value="1"/>
</dbReference>
<evidence type="ECO:0000259" key="13">
    <source>
        <dbReference type="Pfam" id="PF17900"/>
    </source>
</evidence>
<organism evidence="14 15">
    <name type="scientific">Fulvivirga kasyanovii</name>
    <dbReference type="NCBI Taxonomy" id="396812"/>
    <lineage>
        <taxon>Bacteria</taxon>
        <taxon>Pseudomonadati</taxon>
        <taxon>Bacteroidota</taxon>
        <taxon>Cytophagia</taxon>
        <taxon>Cytophagales</taxon>
        <taxon>Fulvivirgaceae</taxon>
        <taxon>Fulvivirga</taxon>
    </lineage>
</organism>
<dbReference type="EMBL" id="SMLW01000515">
    <property type="protein sequence ID" value="MTI25454.1"/>
    <property type="molecule type" value="Genomic_DNA"/>
</dbReference>
<dbReference type="PRINTS" id="PR00756">
    <property type="entry name" value="ALADIPTASE"/>
</dbReference>
<keyword evidence="10" id="KW-0862">Zinc</keyword>
<proteinExistence type="inferred from homology"/>
<evidence type="ECO:0000259" key="12">
    <source>
        <dbReference type="Pfam" id="PF01433"/>
    </source>
</evidence>
<dbReference type="InterPro" id="IPR027268">
    <property type="entry name" value="Peptidase_M4/M1_CTD_sf"/>
</dbReference>
<keyword evidence="11" id="KW-0482">Metalloprotease</keyword>
<dbReference type="PANTHER" id="PTHR11533:SF174">
    <property type="entry name" value="PUROMYCIN-SENSITIVE AMINOPEPTIDASE-RELATED"/>
    <property type="match status" value="1"/>
</dbReference>
<accession>A0ABW9RMV9</accession>
<dbReference type="CDD" id="cd09602">
    <property type="entry name" value="M1_APN"/>
    <property type="match status" value="1"/>
</dbReference>
<dbReference type="InterPro" id="IPR050344">
    <property type="entry name" value="Peptidase_M1_aminopeptidases"/>
</dbReference>
<evidence type="ECO:0000256" key="4">
    <source>
        <dbReference type="ARBA" id="ARBA00012564"/>
    </source>
</evidence>
<evidence type="ECO:0000256" key="5">
    <source>
        <dbReference type="ARBA" id="ARBA00015611"/>
    </source>
</evidence>
<feature type="domain" description="Peptidase M1 membrane alanine aminopeptidase" evidence="12">
    <location>
        <begin position="250"/>
        <end position="462"/>
    </location>
</feature>
<comment type="caution">
    <text evidence="14">The sequence shown here is derived from an EMBL/GenBank/DDBJ whole genome shotgun (WGS) entry which is preliminary data.</text>
</comment>
<dbReference type="EC" id="3.4.11.2" evidence="4"/>
<gene>
    <name evidence="14" type="ORF">E1163_10910</name>
</gene>
<dbReference type="Gene3D" id="2.60.40.1730">
    <property type="entry name" value="tricorn interacting facor f3 domain"/>
    <property type="match status" value="1"/>
</dbReference>
<reference evidence="14 15" key="1">
    <citation type="submission" date="2019-02" db="EMBL/GenBank/DDBJ databases">
        <authorList>
            <person name="Goldberg S.R."/>
            <person name="Haltli B.A."/>
            <person name="Correa H."/>
            <person name="Russell K.G."/>
        </authorList>
    </citation>
    <scope>NUCLEOTIDE SEQUENCE [LARGE SCALE GENOMIC DNA]</scope>
    <source>
        <strain evidence="14 15">JCM 16186</strain>
    </source>
</reference>
<keyword evidence="6" id="KW-0031">Aminopeptidase</keyword>
<dbReference type="InterPro" id="IPR045357">
    <property type="entry name" value="Aminopeptidase_N-like_N"/>
</dbReference>
<keyword evidence="7" id="KW-0645">Protease</keyword>
<name>A0ABW9RMV9_9BACT</name>
<dbReference type="SUPFAM" id="SSF55486">
    <property type="entry name" value="Metalloproteases ('zincins'), catalytic domain"/>
    <property type="match status" value="1"/>
</dbReference>
<evidence type="ECO:0000313" key="15">
    <source>
        <dbReference type="Proteomes" id="UP000798808"/>
    </source>
</evidence>
<evidence type="ECO:0000256" key="8">
    <source>
        <dbReference type="ARBA" id="ARBA00022723"/>
    </source>
</evidence>
<evidence type="ECO:0000313" key="14">
    <source>
        <dbReference type="EMBL" id="MTI25454.1"/>
    </source>
</evidence>
<dbReference type="PANTHER" id="PTHR11533">
    <property type="entry name" value="PROTEASE M1 ZINC METALLOPROTEASE"/>
    <property type="match status" value="1"/>
</dbReference>
<evidence type="ECO:0000256" key="1">
    <source>
        <dbReference type="ARBA" id="ARBA00000098"/>
    </source>
</evidence>
<evidence type="ECO:0000256" key="11">
    <source>
        <dbReference type="ARBA" id="ARBA00023049"/>
    </source>
</evidence>
<comment type="catalytic activity">
    <reaction evidence="1">
        <text>Release of an N-terminal amino acid, Xaa-|-Yaa- from a peptide, amide or arylamide. Xaa is preferably Ala, but may be most amino acids including Pro (slow action). When a terminal hydrophobic residue is followed by a prolyl residue, the two may be released as an intact Xaa-Pro dipeptide.</text>
        <dbReference type="EC" id="3.4.11.2"/>
    </reaction>
</comment>
<dbReference type="Pfam" id="PF01433">
    <property type="entry name" value="Peptidase_M1"/>
    <property type="match status" value="1"/>
</dbReference>
<evidence type="ECO:0000256" key="3">
    <source>
        <dbReference type="ARBA" id="ARBA00010136"/>
    </source>
</evidence>
<dbReference type="InterPro" id="IPR001930">
    <property type="entry name" value="Peptidase_M1"/>
</dbReference>
<feature type="domain" description="Aminopeptidase N-like N-terminal" evidence="13">
    <location>
        <begin position="137"/>
        <end position="209"/>
    </location>
</feature>
<evidence type="ECO:0000256" key="10">
    <source>
        <dbReference type="ARBA" id="ARBA00022833"/>
    </source>
</evidence>
<evidence type="ECO:0000256" key="6">
    <source>
        <dbReference type="ARBA" id="ARBA00022438"/>
    </source>
</evidence>
<dbReference type="Pfam" id="PF17900">
    <property type="entry name" value="Peptidase_M1_N"/>
    <property type="match status" value="1"/>
</dbReference>
<evidence type="ECO:0000256" key="2">
    <source>
        <dbReference type="ARBA" id="ARBA00001947"/>
    </source>
</evidence>